<proteinExistence type="inferred from homology"/>
<evidence type="ECO:0000259" key="6">
    <source>
        <dbReference type="SMART" id="SM00829"/>
    </source>
</evidence>
<dbReference type="Gene3D" id="3.90.180.10">
    <property type="entry name" value="Medium-chain alcohol dehydrogenases, catalytic domain"/>
    <property type="match status" value="2"/>
</dbReference>
<evidence type="ECO:0000256" key="4">
    <source>
        <dbReference type="ARBA" id="ARBA00022833"/>
    </source>
</evidence>
<evidence type="ECO:0000256" key="1">
    <source>
        <dbReference type="ARBA" id="ARBA00001947"/>
    </source>
</evidence>
<comment type="caution">
    <text evidence="7">The sequence shown here is derived from an EMBL/GenBank/DDBJ whole genome shotgun (WGS) entry which is preliminary data.</text>
</comment>
<comment type="similarity">
    <text evidence="2">Belongs to the zinc-containing alcohol dehydrogenase family.</text>
</comment>
<dbReference type="InterPro" id="IPR011032">
    <property type="entry name" value="GroES-like_sf"/>
</dbReference>
<accession>A0ABW5ZD33</accession>
<evidence type="ECO:0000313" key="7">
    <source>
        <dbReference type="EMBL" id="MFD2910512.1"/>
    </source>
</evidence>
<evidence type="ECO:0000313" key="8">
    <source>
        <dbReference type="Proteomes" id="UP001597561"/>
    </source>
</evidence>
<dbReference type="InterPro" id="IPR013149">
    <property type="entry name" value="ADH-like_C"/>
</dbReference>
<evidence type="ECO:0000256" key="2">
    <source>
        <dbReference type="ARBA" id="ARBA00008072"/>
    </source>
</evidence>
<dbReference type="Gene3D" id="3.40.50.720">
    <property type="entry name" value="NAD(P)-binding Rossmann-like Domain"/>
    <property type="match status" value="1"/>
</dbReference>
<dbReference type="Pfam" id="PF00107">
    <property type="entry name" value="ADH_zinc_N"/>
    <property type="match status" value="1"/>
</dbReference>
<evidence type="ECO:0000256" key="3">
    <source>
        <dbReference type="ARBA" id="ARBA00022723"/>
    </source>
</evidence>
<feature type="domain" description="Enoyl reductase (ER)" evidence="6">
    <location>
        <begin position="6"/>
        <end position="322"/>
    </location>
</feature>
<dbReference type="InterPro" id="IPR036291">
    <property type="entry name" value="NAD(P)-bd_dom_sf"/>
</dbReference>
<gene>
    <name evidence="7" type="ORF">ACFS5P_01335</name>
</gene>
<reference evidence="8" key="1">
    <citation type="journal article" date="2019" name="Int. J. Syst. Evol. Microbiol.">
        <title>The Global Catalogue of Microorganisms (GCM) 10K type strain sequencing project: providing services to taxonomists for standard genome sequencing and annotation.</title>
        <authorList>
            <consortium name="The Broad Institute Genomics Platform"/>
            <consortium name="The Broad Institute Genome Sequencing Center for Infectious Disease"/>
            <person name="Wu L."/>
            <person name="Ma J."/>
        </authorList>
    </citation>
    <scope>NUCLEOTIDE SEQUENCE [LARGE SCALE GENOMIC DNA]</scope>
    <source>
        <strain evidence="8">KCTC 13528</strain>
    </source>
</reference>
<dbReference type="PANTHER" id="PTHR43350">
    <property type="entry name" value="NAD-DEPENDENT ALCOHOL DEHYDROGENASE"/>
    <property type="match status" value="1"/>
</dbReference>
<keyword evidence="3" id="KW-0479">Metal-binding</keyword>
<dbReference type="Proteomes" id="UP001597561">
    <property type="component" value="Unassembled WGS sequence"/>
</dbReference>
<sequence length="330" mass="35677">MKKVTARNGRAELVTAEMPLLKEGYVLIKTQFSAISAGTEKTIIQISKENPIDLGYSAMGIVTESKAPGLEPGDRVACYGAPYVGHREWLSVPATLCAKVPDNVSSEAASLCGIGAIAIHALRTASLQFGETVAVVGLGPLGRLIAQIADAASYHVIGCDLSRKRAESIRELGIIAETRLEEVESSILSETGGNGADAVLLCTGGKKTPLTGESIQWVRDKGKVVIVGDVEPDFPRSVMFQKEAQILISRAGGPGRYDPVYEKDAVDYPYGYVRWTEGRNIREFLRLISVGKIDVTAFHQNKRKLADASETFEDIFNPEGALTYIIDYRA</sequence>
<dbReference type="SUPFAM" id="SSF50129">
    <property type="entry name" value="GroES-like"/>
    <property type="match status" value="1"/>
</dbReference>
<dbReference type="PANTHER" id="PTHR43350:SF19">
    <property type="entry name" value="D-GULOSIDE 3-DEHYDROGENASE"/>
    <property type="match status" value="1"/>
</dbReference>
<dbReference type="CDD" id="cd08255">
    <property type="entry name" value="2-desacetyl-2-hydroxyethyl_bacteriochlorophyllide_like"/>
    <property type="match status" value="1"/>
</dbReference>
<dbReference type="EMBL" id="JBHUPG010000001">
    <property type="protein sequence ID" value="MFD2910512.1"/>
    <property type="molecule type" value="Genomic_DNA"/>
</dbReference>
<dbReference type="InterPro" id="IPR020843">
    <property type="entry name" value="ER"/>
</dbReference>
<keyword evidence="8" id="KW-1185">Reference proteome</keyword>
<organism evidence="7 8">
    <name type="scientific">Jeotgalibacillus terrae</name>
    <dbReference type="NCBI Taxonomy" id="587735"/>
    <lineage>
        <taxon>Bacteria</taxon>
        <taxon>Bacillati</taxon>
        <taxon>Bacillota</taxon>
        <taxon>Bacilli</taxon>
        <taxon>Bacillales</taxon>
        <taxon>Caryophanaceae</taxon>
        <taxon>Jeotgalibacillus</taxon>
    </lineage>
</organism>
<comment type="cofactor">
    <cofactor evidence="1">
        <name>Zn(2+)</name>
        <dbReference type="ChEBI" id="CHEBI:29105"/>
    </cofactor>
</comment>
<protein>
    <submittedName>
        <fullName evidence="7">Zinc-binding alcohol dehydrogenase</fullName>
    </submittedName>
</protein>
<dbReference type="SUPFAM" id="SSF51735">
    <property type="entry name" value="NAD(P)-binding Rossmann-fold domains"/>
    <property type="match status" value="1"/>
</dbReference>
<dbReference type="SMART" id="SM00829">
    <property type="entry name" value="PKS_ER"/>
    <property type="match status" value="1"/>
</dbReference>
<name>A0ABW5ZD33_9BACL</name>
<keyword evidence="5" id="KW-0560">Oxidoreductase</keyword>
<evidence type="ECO:0000256" key="5">
    <source>
        <dbReference type="ARBA" id="ARBA00023002"/>
    </source>
</evidence>
<dbReference type="RefSeq" id="WP_204730158.1">
    <property type="nucleotide sequence ID" value="NZ_JAFBDK010000014.1"/>
</dbReference>
<keyword evidence="4" id="KW-0862">Zinc</keyword>